<dbReference type="SUPFAM" id="SSF53448">
    <property type="entry name" value="Nucleotide-diphospho-sugar transferases"/>
    <property type="match status" value="1"/>
</dbReference>
<sequence>MDIVFAADDNYAAYLCVAAKSVEAAHPDTEIRFHVLDAGISEANRAAVAANLRGGGGNIRFIDVNPEDFAGFPLNIRHISITTYARLKLGEYIADCDKVLYLDIDVLVRDSLTPLWDTDLGDNWLGACIDLFVERQEGYKQKIGMADGEYYFNAGVLLINLKKWRRHDIFKMSCEWVEQYKDVMQYQDQDILNGLFKGGVCYANSRFNFMPTNYAFMANRFASRHTDPLYRDRTNTVMPVAVSHYCGPAKPWHRDCTAWGAERFTELAGSLTTVPEEWRGKLAVPHRMFSTKRMLQRWRRKLSARFLRKIY</sequence>
<dbReference type="AlphaFoldDB" id="A0A0H5QDN4"/>
<reference evidence="4 5" key="1">
    <citation type="submission" date="2014-11" db="EMBL/GenBank/DDBJ databases">
        <authorList>
            <person name="Diene M.Seydina."/>
        </authorList>
    </citation>
    <scope>NUCLEOTIDE SEQUENCE [LARGE SCALE GENOMIC DNA]</scope>
    <source>
        <strain evidence="4 5">Neisseria meningitidis CHUV</strain>
    </source>
</reference>
<dbReference type="InterPro" id="IPR050748">
    <property type="entry name" value="Glycosyltrans_8_dom-fam"/>
</dbReference>
<dbReference type="Gene3D" id="3.90.550.10">
    <property type="entry name" value="Spore Coat Polysaccharide Biosynthesis Protein SpsA, Chain A"/>
    <property type="match status" value="1"/>
</dbReference>
<dbReference type="InterPro" id="IPR029044">
    <property type="entry name" value="Nucleotide-diphossugar_trans"/>
</dbReference>
<proteinExistence type="predicted"/>
<evidence type="ECO:0000256" key="1">
    <source>
        <dbReference type="ARBA" id="ARBA00022676"/>
    </source>
</evidence>
<dbReference type="InterPro" id="IPR002495">
    <property type="entry name" value="Glyco_trans_8"/>
</dbReference>
<dbReference type="GO" id="GO:0046872">
    <property type="term" value="F:metal ion binding"/>
    <property type="evidence" value="ECO:0007669"/>
    <property type="project" value="UniProtKB-KW"/>
</dbReference>
<dbReference type="PANTHER" id="PTHR13778:SF47">
    <property type="entry name" value="LIPOPOLYSACCHARIDE 1,3-GALACTOSYLTRANSFERASE"/>
    <property type="match status" value="1"/>
</dbReference>
<accession>A0A0H5QDN4</accession>
<dbReference type="EMBL" id="CVTF01000115">
    <property type="protein sequence ID" value="CRZ00054.1"/>
    <property type="molecule type" value="Genomic_DNA"/>
</dbReference>
<evidence type="ECO:0000256" key="3">
    <source>
        <dbReference type="ARBA" id="ARBA00022723"/>
    </source>
</evidence>
<organism evidence="4 5">
    <name type="scientific">Neisseria meningitidis serogroup B</name>
    <dbReference type="NCBI Taxonomy" id="491"/>
    <lineage>
        <taxon>Bacteria</taxon>
        <taxon>Pseudomonadati</taxon>
        <taxon>Pseudomonadota</taxon>
        <taxon>Betaproteobacteria</taxon>
        <taxon>Neisseriales</taxon>
        <taxon>Neisseriaceae</taxon>
        <taxon>Neisseria</taxon>
    </lineage>
</organism>
<dbReference type="CDD" id="cd04194">
    <property type="entry name" value="GT8_A4GalT_like"/>
    <property type="match status" value="1"/>
</dbReference>
<dbReference type="Proteomes" id="UP000182715">
    <property type="component" value="Unassembled WGS sequence"/>
</dbReference>
<keyword evidence="3" id="KW-0479">Metal-binding</keyword>
<dbReference type="Pfam" id="PF01501">
    <property type="entry name" value="Glyco_transf_8"/>
    <property type="match status" value="1"/>
</dbReference>
<evidence type="ECO:0000313" key="4">
    <source>
        <dbReference type="EMBL" id="CRZ00054.1"/>
    </source>
</evidence>
<dbReference type="SMR" id="A0A0H5QDN4"/>
<evidence type="ECO:0000256" key="2">
    <source>
        <dbReference type="ARBA" id="ARBA00022679"/>
    </source>
</evidence>
<dbReference type="GO" id="GO:0016757">
    <property type="term" value="F:glycosyltransferase activity"/>
    <property type="evidence" value="ECO:0007669"/>
    <property type="project" value="UniProtKB-KW"/>
</dbReference>
<keyword evidence="1" id="KW-0328">Glycosyltransferase</keyword>
<dbReference type="PANTHER" id="PTHR13778">
    <property type="entry name" value="GLYCOSYLTRANSFERASE 8 DOMAIN-CONTAINING PROTEIN"/>
    <property type="match status" value="1"/>
</dbReference>
<evidence type="ECO:0000313" key="5">
    <source>
        <dbReference type="Proteomes" id="UP000182715"/>
    </source>
</evidence>
<protein>
    <submittedName>
        <fullName evidence="4">Glycosyl transferase</fullName>
    </submittedName>
</protein>
<name>A0A0H5QDN4_NEIMI</name>
<keyword evidence="2 4" id="KW-0808">Transferase</keyword>